<evidence type="ECO:0000256" key="2">
    <source>
        <dbReference type="ARBA" id="ARBA00005583"/>
    </source>
</evidence>
<keyword evidence="8 12" id="KW-1133">Transmembrane helix</keyword>
<keyword evidence="3 12" id="KW-0132">Cell division</keyword>
<dbReference type="PANTHER" id="PTHR22926">
    <property type="entry name" value="PHOSPHO-N-ACETYLMURAMOYL-PENTAPEPTIDE-TRANSFERASE"/>
    <property type="match status" value="1"/>
</dbReference>
<feature type="transmembrane region" description="Helical" evidence="12">
    <location>
        <begin position="76"/>
        <end position="93"/>
    </location>
</feature>
<dbReference type="Proteomes" id="UP000070224">
    <property type="component" value="Unassembled WGS sequence"/>
</dbReference>
<evidence type="ECO:0000256" key="7">
    <source>
        <dbReference type="ARBA" id="ARBA00022984"/>
    </source>
</evidence>
<protein>
    <recommendedName>
        <fullName evidence="12">Phospho-N-acetylmuramoyl-pentapeptide-transferase</fullName>
        <ecNumber evidence="12">2.7.8.13</ecNumber>
    </recommendedName>
    <alternativeName>
        <fullName evidence="12">UDP-MurNAc-pentapeptide phosphotransferase</fullName>
    </alternativeName>
</protein>
<evidence type="ECO:0000256" key="11">
    <source>
        <dbReference type="ARBA" id="ARBA00023316"/>
    </source>
</evidence>
<keyword evidence="12 13" id="KW-0479">Metal-binding</keyword>
<dbReference type="Pfam" id="PF10555">
    <property type="entry name" value="MraY_sig1"/>
    <property type="match status" value="1"/>
</dbReference>
<dbReference type="PROSITE" id="PS01347">
    <property type="entry name" value="MRAY_1"/>
    <property type="match status" value="1"/>
</dbReference>
<evidence type="ECO:0000256" key="3">
    <source>
        <dbReference type="ARBA" id="ARBA00022618"/>
    </source>
</evidence>
<evidence type="ECO:0000256" key="5">
    <source>
        <dbReference type="ARBA" id="ARBA00022692"/>
    </source>
</evidence>
<dbReference type="AlphaFoldDB" id="A0A134B1Y0"/>
<dbReference type="UniPathway" id="UPA00219"/>
<keyword evidence="7 12" id="KW-0573">Peptidoglycan synthesis</keyword>
<keyword evidence="6 12" id="KW-0133">Cell shape</keyword>
<comment type="function">
    <text evidence="12">Catalyzes the initial step of the lipid cycle reactions in the biosynthesis of the cell wall peptidoglycan: transfers peptidoglycan precursor phospho-MurNAc-pentapeptide from UDP-MurNAc-pentapeptide onto the lipid carrier undecaprenyl phosphate, yielding undecaprenyl-pyrophosphoryl-MurNAc-pentapeptide, known as lipid I.</text>
</comment>
<gene>
    <name evidence="12" type="primary">mraY</name>
    <name evidence="14" type="ORF">HMPREF3185_01862</name>
</gene>
<keyword evidence="5 12" id="KW-0812">Transmembrane</keyword>
<evidence type="ECO:0000256" key="1">
    <source>
        <dbReference type="ARBA" id="ARBA00004141"/>
    </source>
</evidence>
<feature type="transmembrane region" description="Helical" evidence="12">
    <location>
        <begin position="404"/>
        <end position="421"/>
    </location>
</feature>
<comment type="cofactor">
    <cofactor evidence="12 13">
        <name>Mg(2+)</name>
        <dbReference type="ChEBI" id="CHEBI:18420"/>
    </cofactor>
</comment>
<feature type="transmembrane region" description="Helical" evidence="12">
    <location>
        <begin position="21"/>
        <end position="44"/>
    </location>
</feature>
<dbReference type="PANTHER" id="PTHR22926:SF5">
    <property type="entry name" value="PHOSPHO-N-ACETYLMURAMOYL-PENTAPEPTIDE-TRANSFERASE HOMOLOG"/>
    <property type="match status" value="1"/>
</dbReference>
<dbReference type="GO" id="GO:0008963">
    <property type="term" value="F:phospho-N-acetylmuramoyl-pentapeptide-transferase activity"/>
    <property type="evidence" value="ECO:0007669"/>
    <property type="project" value="UniProtKB-UniRule"/>
</dbReference>
<comment type="pathway">
    <text evidence="12">Cell wall biogenesis; peptidoglycan biosynthesis.</text>
</comment>
<comment type="similarity">
    <text evidence="2 12">Belongs to the glycosyltransferase 4 family. MraY subfamily.</text>
</comment>
<dbReference type="PROSITE" id="PS01348">
    <property type="entry name" value="MRAY_2"/>
    <property type="match status" value="1"/>
</dbReference>
<keyword evidence="11 12" id="KW-0961">Cell wall biogenesis/degradation</keyword>
<feature type="transmembrane region" description="Helical" evidence="12">
    <location>
        <begin position="212"/>
        <end position="230"/>
    </location>
</feature>
<feature type="transmembrane region" description="Helical" evidence="12">
    <location>
        <begin position="281"/>
        <end position="298"/>
    </location>
</feature>
<keyword evidence="12 13" id="KW-0460">Magnesium</keyword>
<comment type="caution">
    <text evidence="14">The sequence shown here is derived from an EMBL/GenBank/DDBJ whole genome shotgun (WGS) entry which is preliminary data.</text>
</comment>
<evidence type="ECO:0000256" key="13">
    <source>
        <dbReference type="PIRSR" id="PIRSR600715-1"/>
    </source>
</evidence>
<dbReference type="GO" id="GO:0008360">
    <property type="term" value="P:regulation of cell shape"/>
    <property type="evidence" value="ECO:0007669"/>
    <property type="project" value="UniProtKB-KW"/>
</dbReference>
<keyword evidence="15" id="KW-1185">Reference proteome</keyword>
<keyword evidence="4 12" id="KW-0808">Transferase</keyword>
<evidence type="ECO:0000256" key="12">
    <source>
        <dbReference type="HAMAP-Rule" id="MF_00038"/>
    </source>
</evidence>
<comment type="catalytic activity">
    <reaction evidence="12">
        <text>UDP-N-acetyl-alpha-D-muramoyl-L-alanyl-gamma-D-glutamyl-meso-2,6-diaminopimeloyl-D-alanyl-D-alanine + di-trans,octa-cis-undecaprenyl phosphate = di-trans,octa-cis-undecaprenyl diphospho-N-acetyl-alpha-D-muramoyl-L-alanyl-D-glutamyl-meso-2,6-diaminopimeloyl-D-alanyl-D-alanine + UMP</text>
        <dbReference type="Rhea" id="RHEA:28386"/>
        <dbReference type="ChEBI" id="CHEBI:57865"/>
        <dbReference type="ChEBI" id="CHEBI:60392"/>
        <dbReference type="ChEBI" id="CHEBI:61386"/>
        <dbReference type="ChEBI" id="CHEBI:61387"/>
        <dbReference type="EC" id="2.7.8.13"/>
    </reaction>
</comment>
<keyword evidence="12" id="KW-1003">Cell membrane</keyword>
<dbReference type="GO" id="GO:0051301">
    <property type="term" value="P:cell division"/>
    <property type="evidence" value="ECO:0007669"/>
    <property type="project" value="UniProtKB-KW"/>
</dbReference>
<feature type="transmembrane region" description="Helical" evidence="12">
    <location>
        <begin position="332"/>
        <end position="353"/>
    </location>
</feature>
<organism evidence="14 15">
    <name type="scientific">Porphyromonas somerae</name>
    <dbReference type="NCBI Taxonomy" id="322095"/>
    <lineage>
        <taxon>Bacteria</taxon>
        <taxon>Pseudomonadati</taxon>
        <taxon>Bacteroidota</taxon>
        <taxon>Bacteroidia</taxon>
        <taxon>Bacteroidales</taxon>
        <taxon>Porphyromonadaceae</taxon>
        <taxon>Porphyromonas</taxon>
    </lineage>
</organism>
<keyword evidence="10 12" id="KW-0131">Cell cycle</keyword>
<feature type="binding site" evidence="13">
    <location>
        <position position="309"/>
    </location>
    <ligand>
        <name>Mg(2+)</name>
        <dbReference type="ChEBI" id="CHEBI:18420"/>
    </ligand>
</feature>
<feature type="transmembrane region" description="Helical" evidence="12">
    <location>
        <begin position="137"/>
        <end position="154"/>
    </location>
</feature>
<name>A0A134B1Y0_9PORP</name>
<dbReference type="EC" id="2.7.8.13" evidence="12"/>
<evidence type="ECO:0000256" key="8">
    <source>
        <dbReference type="ARBA" id="ARBA00022989"/>
    </source>
</evidence>
<dbReference type="InterPro" id="IPR003524">
    <property type="entry name" value="PNAcMuramoyl-5peptid_Trfase"/>
</dbReference>
<feature type="binding site" evidence="13">
    <location>
        <position position="234"/>
    </location>
    <ligand>
        <name>Mg(2+)</name>
        <dbReference type="ChEBI" id="CHEBI:18420"/>
    </ligand>
</feature>
<dbReference type="STRING" id="322095.HMPREF3185_01862"/>
<sequence>MIYHLFEYLTRQGIALPFSRLFTYVSFRVGLALIVALLISTIWGSKVIDFLRRKQIGELVRDLGLEGEQTKKGTPTMGGIIIIMAILVPTLLFARLDNIYVILMIVTTLLMGLLGFADDYIKVFKKDKNGLKEHYKIIGQVVLGLIVGVTLYLSPSVVIKRNSEIVREGGVREIRFETTDTKSLETSIPFLKANNLDYSEILPFSDPGVKKIVGVTIFIMMTVVVVMLLSNGVNLTDGVDGLASGSSAIVGVVLGVFAYVSSHHDMAGYLNTMFIPGAEELVIFAATFVGATAGFLWYNSYPAQVFMGDTGSLALGGIIGVFAILIRKELLLPILCGIFIAEFTSSFIQRFYFKYTRMRTGKGVRVFKMAPLHHHFQLPGGAATDSILKRPIAKIPEAKLTMRFWLIGILLAVVTIVTLKIR</sequence>
<evidence type="ECO:0000256" key="4">
    <source>
        <dbReference type="ARBA" id="ARBA00022679"/>
    </source>
</evidence>
<dbReference type="HAMAP" id="MF_00038">
    <property type="entry name" value="MraY"/>
    <property type="match status" value="1"/>
</dbReference>
<reference evidence="15" key="1">
    <citation type="submission" date="2016-01" db="EMBL/GenBank/DDBJ databases">
        <authorList>
            <person name="Mitreva M."/>
            <person name="Pepin K.H."/>
            <person name="Mihindukulasuriya K.A."/>
            <person name="Fulton R."/>
            <person name="Fronick C."/>
            <person name="O'Laughlin M."/>
            <person name="Miner T."/>
            <person name="Herter B."/>
            <person name="Rosa B.A."/>
            <person name="Cordes M."/>
            <person name="Tomlinson C."/>
            <person name="Wollam A."/>
            <person name="Palsikar V.B."/>
            <person name="Mardis E.R."/>
            <person name="Wilson R.K."/>
        </authorList>
    </citation>
    <scope>NUCLEOTIDE SEQUENCE [LARGE SCALE GENOMIC DNA]</scope>
    <source>
        <strain evidence="15">KA00683</strain>
    </source>
</reference>
<evidence type="ECO:0000256" key="10">
    <source>
        <dbReference type="ARBA" id="ARBA00023306"/>
    </source>
</evidence>
<comment type="subcellular location">
    <subcellularLocation>
        <location evidence="12">Cell membrane</location>
        <topology evidence="12">Multi-pass membrane protein</topology>
    </subcellularLocation>
    <subcellularLocation>
        <location evidence="1">Membrane</location>
        <topology evidence="1">Multi-pass membrane protein</topology>
    </subcellularLocation>
</comment>
<dbReference type="InterPro" id="IPR000715">
    <property type="entry name" value="Glycosyl_transferase_4"/>
</dbReference>
<dbReference type="GO" id="GO:0071555">
    <property type="term" value="P:cell wall organization"/>
    <property type="evidence" value="ECO:0007669"/>
    <property type="project" value="UniProtKB-KW"/>
</dbReference>
<keyword evidence="9 12" id="KW-0472">Membrane</keyword>
<dbReference type="Pfam" id="PF00953">
    <property type="entry name" value="Glycos_transf_4"/>
    <property type="match status" value="1"/>
</dbReference>
<evidence type="ECO:0000313" key="15">
    <source>
        <dbReference type="Proteomes" id="UP000070224"/>
    </source>
</evidence>
<evidence type="ECO:0000313" key="14">
    <source>
        <dbReference type="EMBL" id="KXB73924.1"/>
    </source>
</evidence>
<dbReference type="CDD" id="cd06852">
    <property type="entry name" value="GT_MraY"/>
    <property type="match status" value="1"/>
</dbReference>
<feature type="transmembrane region" description="Helical" evidence="12">
    <location>
        <begin position="305"/>
        <end position="326"/>
    </location>
</feature>
<dbReference type="GO" id="GO:0005886">
    <property type="term" value="C:plasma membrane"/>
    <property type="evidence" value="ECO:0007669"/>
    <property type="project" value="UniProtKB-SubCell"/>
</dbReference>
<dbReference type="RefSeq" id="WP_060935941.1">
    <property type="nucleotide sequence ID" value="NZ_KQ960463.1"/>
</dbReference>
<dbReference type="InterPro" id="IPR018480">
    <property type="entry name" value="PNAcMuramoyl-5peptid_Trfase_CS"/>
</dbReference>
<dbReference type="GO" id="GO:0009252">
    <property type="term" value="P:peptidoglycan biosynthetic process"/>
    <property type="evidence" value="ECO:0007669"/>
    <property type="project" value="UniProtKB-UniRule"/>
</dbReference>
<proteinExistence type="inferred from homology"/>
<evidence type="ECO:0000256" key="9">
    <source>
        <dbReference type="ARBA" id="ARBA00023136"/>
    </source>
</evidence>
<feature type="transmembrane region" description="Helical" evidence="12">
    <location>
        <begin position="242"/>
        <end position="261"/>
    </location>
</feature>
<dbReference type="PATRIC" id="fig|322095.3.peg.1837"/>
<dbReference type="GO" id="GO:0051992">
    <property type="term" value="F:UDP-N-acetylmuramoyl-L-alanyl-D-glutamyl-meso-2,6-diaminopimelyl-D-alanyl-D-alanine:undecaprenyl-phosphate transferase activity"/>
    <property type="evidence" value="ECO:0007669"/>
    <property type="project" value="RHEA"/>
</dbReference>
<accession>A0A134B1Y0</accession>
<feature type="transmembrane region" description="Helical" evidence="12">
    <location>
        <begin position="99"/>
        <end position="117"/>
    </location>
</feature>
<evidence type="ECO:0000256" key="6">
    <source>
        <dbReference type="ARBA" id="ARBA00022960"/>
    </source>
</evidence>
<dbReference type="OrthoDB" id="9805475at2"/>
<dbReference type="GO" id="GO:0046872">
    <property type="term" value="F:metal ion binding"/>
    <property type="evidence" value="ECO:0007669"/>
    <property type="project" value="UniProtKB-KW"/>
</dbReference>
<dbReference type="EMBL" id="LSDK01000130">
    <property type="protein sequence ID" value="KXB73924.1"/>
    <property type="molecule type" value="Genomic_DNA"/>
</dbReference>